<keyword evidence="2" id="KW-0378">Hydrolase</keyword>
<dbReference type="EMBL" id="MNQU01000163">
    <property type="protein sequence ID" value="OKZ35628.1"/>
    <property type="molecule type" value="Genomic_DNA"/>
</dbReference>
<reference evidence="2 3" key="1">
    <citation type="journal article" date="2016" name="Nat. Biotechnol.">
        <title>Measurement of bacterial replication rates in microbial communities.</title>
        <authorList>
            <person name="Brown C.T."/>
            <person name="Olm M.R."/>
            <person name="Thomas B.C."/>
            <person name="Banfield J.F."/>
        </authorList>
    </citation>
    <scope>NUCLEOTIDE SEQUENCE [LARGE SCALE GENOMIC DNA]</scope>
    <source>
        <strain evidence="2">45_41</strain>
    </source>
</reference>
<organism evidence="2 3">
    <name type="scientific">Bacteroides uniformis</name>
    <dbReference type="NCBI Taxonomy" id="820"/>
    <lineage>
        <taxon>Bacteria</taxon>
        <taxon>Pseudomonadati</taxon>
        <taxon>Bacteroidota</taxon>
        <taxon>Bacteroidia</taxon>
        <taxon>Bacteroidales</taxon>
        <taxon>Bacteroidaceae</taxon>
        <taxon>Bacteroides</taxon>
    </lineage>
</organism>
<comment type="caution">
    <text evidence="2">The sequence shown here is derived from an EMBL/GenBank/DDBJ whole genome shotgun (WGS) entry which is preliminary data.</text>
</comment>
<accession>A0A1Q6I9U7</accession>
<name>A0A1Q6I9U7_BACUN</name>
<dbReference type="GO" id="GO:0016787">
    <property type="term" value="F:hydrolase activity"/>
    <property type="evidence" value="ECO:0007669"/>
    <property type="project" value="InterPro"/>
</dbReference>
<feature type="domain" description="Helicase/UvrB N-terminal" evidence="1">
    <location>
        <begin position="135"/>
        <end position="342"/>
    </location>
</feature>
<dbReference type="GO" id="GO:0004519">
    <property type="term" value="F:endonuclease activity"/>
    <property type="evidence" value="ECO:0007669"/>
    <property type="project" value="UniProtKB-KW"/>
</dbReference>
<dbReference type="GO" id="GO:0003677">
    <property type="term" value="F:DNA binding"/>
    <property type="evidence" value="ECO:0007669"/>
    <property type="project" value="InterPro"/>
</dbReference>
<sequence>MFYKLIKKKCDEWMKSPDCTIRELIQYIYTQNKMRDAQIEAIKIYLFLKIACGNRPLWQLFTEGSFNSLDLTAMELTVEAREILTTNKAAAALLEYSLLTDKNGKQLAPELEKVIKSQSEHINYEDVFKKIFYGVNYTDYLFSLPMGAGKTYLMAAFIYLDLYFAQNEPSNPAFAHNFMVLAPSGLKSSIIPSLKNIQEFDPTWIIPEPTASNLRRIIKFEILDEQKSAKKSNLVRNPNAQKINNHQPLEDLMGLVAITNAEKVILDRVDKDEDTKIFDKEELVKIRIANELRDIIGKIPHLAVFIDEVHHAADGEIKLRQVVEEWTKKHSFCGVLGFSGTPYLEKVENVNLTDSFLIKNTDLSNVVYYYPLIKGIGNFLKVPEVKYADNDTETIVKNGVKEFLDKYRNTVYANGACAKLAIYCGKIETLEELIYPLVTSIVSEYGLNPTEVILKYHGGNKAYPQPEGSETEFDSLDTDFSKIRIVLLVQIGKEGWDCKSLTGVILPQKGVCPTNMVLQTSCRCLRQVVKNADETALIWLNKFNADTLNKQLKQQQNISLQEFNKGKHQKTIQVERFSRMDRLKVPPIDFYQLKVSYQTLVTEEHPHTAQKLADERIFTEADVALIHKQDLAGKNLGHYLAETEAGEYISFHQWLYLIERESFRTLALGCLKEHEPILKKIFERITFKDEMGNTRYDNRYDHENIRSLIRKAFVPKRDFLVKEEVVPCEASLLQIEKLVSPISVQDDKPFFPSQDIVKTIVDWDTNAQNKVLSPEELALIEKMKKMGYPIPEPTDPHPERKQTYHYLPYRFDSGLEREFFKDSVLPILGEYKSQLEIYFNGDDTLTDFKIDCYKQSGREWRYIGKYVPDFLLLKRNGDGSIHRIIIIETKGEGFAAKFADRRQFMETEFISKNNECFGYERFRFLYLEDTLTKEKREKKTIKAIKDFFNI</sequence>
<dbReference type="AlphaFoldDB" id="A0A1Q6I9U7"/>
<evidence type="ECO:0000259" key="1">
    <source>
        <dbReference type="Pfam" id="PF04851"/>
    </source>
</evidence>
<evidence type="ECO:0000313" key="3">
    <source>
        <dbReference type="Proteomes" id="UP000186549"/>
    </source>
</evidence>
<evidence type="ECO:0000313" key="2">
    <source>
        <dbReference type="EMBL" id="OKZ35628.1"/>
    </source>
</evidence>
<dbReference type="InterPro" id="IPR006935">
    <property type="entry name" value="Helicase/UvrB_N"/>
</dbReference>
<gene>
    <name evidence="2" type="ORF">BHV79_06095</name>
</gene>
<dbReference type="InterPro" id="IPR027417">
    <property type="entry name" value="P-loop_NTPase"/>
</dbReference>
<keyword evidence="2" id="KW-0540">Nuclease</keyword>
<dbReference type="GO" id="GO:0005524">
    <property type="term" value="F:ATP binding"/>
    <property type="evidence" value="ECO:0007669"/>
    <property type="project" value="InterPro"/>
</dbReference>
<dbReference type="Gene3D" id="3.40.50.300">
    <property type="entry name" value="P-loop containing nucleotide triphosphate hydrolases"/>
    <property type="match status" value="1"/>
</dbReference>
<dbReference type="Pfam" id="PF04851">
    <property type="entry name" value="ResIII"/>
    <property type="match status" value="1"/>
</dbReference>
<protein>
    <submittedName>
        <fullName evidence="2">Restriction endonuclease subunit R</fullName>
    </submittedName>
</protein>
<proteinExistence type="predicted"/>
<dbReference type="SUPFAM" id="SSF52540">
    <property type="entry name" value="P-loop containing nucleoside triphosphate hydrolases"/>
    <property type="match status" value="1"/>
</dbReference>
<dbReference type="Proteomes" id="UP000186549">
    <property type="component" value="Unassembled WGS sequence"/>
</dbReference>
<keyword evidence="2" id="KW-0255">Endonuclease</keyword>